<dbReference type="InterPro" id="IPR003439">
    <property type="entry name" value="ABC_transporter-like_ATP-bd"/>
</dbReference>
<evidence type="ECO:0000256" key="4">
    <source>
        <dbReference type="ARBA" id="ARBA00022840"/>
    </source>
</evidence>
<dbReference type="InterPro" id="IPR050095">
    <property type="entry name" value="ECF_ABC_transporter_ATP-bd"/>
</dbReference>
<evidence type="ECO:0000256" key="2">
    <source>
        <dbReference type="ARBA" id="ARBA00022448"/>
    </source>
</evidence>
<comment type="caution">
    <text evidence="6">The sequence shown here is derived from an EMBL/GenBank/DDBJ whole genome shotgun (WGS) entry which is preliminary data.</text>
</comment>
<sequence>MKQEINLTNVSFSYLKKVPVLKNISLLINRGDFIGITGVNGSGKSTLCYLFNGIIPHLIKGGLTGTIHLDGADTRNTEVSLLSLKAGFLFQNPDFSLFNLTVEEEIAFGLKNFGFKNVKERVQKILSTLGISTFRQRDPHELSWGEKQKVNLASLLALDTPYLILDEPTSMLDYKSSLELYNLLHKLNKEGKTVVVVEHDTDFIRHYCARCVILDQGKIVIDQNTDKAFTNRKYIELLGVKYPARKI</sequence>
<keyword evidence="2" id="KW-0813">Transport</keyword>
<protein>
    <recommendedName>
        <fullName evidence="5">ABC transporter domain-containing protein</fullName>
    </recommendedName>
</protein>
<dbReference type="EMBL" id="MFIY01000014">
    <property type="protein sequence ID" value="OGG00320.1"/>
    <property type="molecule type" value="Genomic_DNA"/>
</dbReference>
<dbReference type="Pfam" id="PF00005">
    <property type="entry name" value="ABC_tran"/>
    <property type="match status" value="1"/>
</dbReference>
<reference evidence="6 7" key="1">
    <citation type="journal article" date="2016" name="Nat. Commun.">
        <title>Thousands of microbial genomes shed light on interconnected biogeochemical processes in an aquifer system.</title>
        <authorList>
            <person name="Anantharaman K."/>
            <person name="Brown C.T."/>
            <person name="Hug L.A."/>
            <person name="Sharon I."/>
            <person name="Castelle C.J."/>
            <person name="Probst A.J."/>
            <person name="Thomas B.C."/>
            <person name="Singh A."/>
            <person name="Wilkins M.J."/>
            <person name="Karaoz U."/>
            <person name="Brodie E.L."/>
            <person name="Williams K.H."/>
            <person name="Hubbard S.S."/>
            <person name="Banfield J.F."/>
        </authorList>
    </citation>
    <scope>NUCLEOTIDE SEQUENCE [LARGE SCALE GENOMIC DNA]</scope>
</reference>
<name>A0A1F5YJH8_9BACT</name>
<evidence type="ECO:0000313" key="7">
    <source>
        <dbReference type="Proteomes" id="UP000178230"/>
    </source>
</evidence>
<evidence type="ECO:0000313" key="6">
    <source>
        <dbReference type="EMBL" id="OGG00320.1"/>
    </source>
</evidence>
<dbReference type="GO" id="GO:0042626">
    <property type="term" value="F:ATPase-coupled transmembrane transporter activity"/>
    <property type="evidence" value="ECO:0007669"/>
    <property type="project" value="TreeGrafter"/>
</dbReference>
<dbReference type="InterPro" id="IPR003593">
    <property type="entry name" value="AAA+_ATPase"/>
</dbReference>
<feature type="domain" description="ABC transporter" evidence="5">
    <location>
        <begin position="5"/>
        <end position="241"/>
    </location>
</feature>
<keyword evidence="4" id="KW-0067">ATP-binding</keyword>
<dbReference type="PANTHER" id="PTHR43553">
    <property type="entry name" value="HEAVY METAL TRANSPORTER"/>
    <property type="match status" value="1"/>
</dbReference>
<dbReference type="SMART" id="SM00382">
    <property type="entry name" value="AAA"/>
    <property type="match status" value="1"/>
</dbReference>
<dbReference type="SUPFAM" id="SSF52540">
    <property type="entry name" value="P-loop containing nucleoside triphosphate hydrolases"/>
    <property type="match status" value="1"/>
</dbReference>
<dbReference type="Proteomes" id="UP000178230">
    <property type="component" value="Unassembled WGS sequence"/>
</dbReference>
<organism evidence="6 7">
    <name type="scientific">Candidatus Gottesmanbacteria bacterium RBG_13_37_7</name>
    <dbReference type="NCBI Taxonomy" id="1798369"/>
    <lineage>
        <taxon>Bacteria</taxon>
        <taxon>Candidatus Gottesmaniibacteriota</taxon>
    </lineage>
</organism>
<gene>
    <name evidence="6" type="ORF">A2Y99_01900</name>
</gene>
<dbReference type="GO" id="GO:0016887">
    <property type="term" value="F:ATP hydrolysis activity"/>
    <property type="evidence" value="ECO:0007669"/>
    <property type="project" value="InterPro"/>
</dbReference>
<proteinExistence type="inferred from homology"/>
<dbReference type="PANTHER" id="PTHR43553:SF24">
    <property type="entry name" value="ENERGY-COUPLING FACTOR TRANSPORTER ATP-BINDING PROTEIN ECFA1"/>
    <property type="match status" value="1"/>
</dbReference>
<dbReference type="Gene3D" id="3.40.50.300">
    <property type="entry name" value="P-loop containing nucleotide triphosphate hydrolases"/>
    <property type="match status" value="1"/>
</dbReference>
<keyword evidence="3" id="KW-0547">Nucleotide-binding</keyword>
<evidence type="ECO:0000259" key="5">
    <source>
        <dbReference type="PROSITE" id="PS50893"/>
    </source>
</evidence>
<evidence type="ECO:0000256" key="1">
    <source>
        <dbReference type="ARBA" id="ARBA00005417"/>
    </source>
</evidence>
<dbReference type="GO" id="GO:0043190">
    <property type="term" value="C:ATP-binding cassette (ABC) transporter complex"/>
    <property type="evidence" value="ECO:0007669"/>
    <property type="project" value="TreeGrafter"/>
</dbReference>
<dbReference type="InterPro" id="IPR027417">
    <property type="entry name" value="P-loop_NTPase"/>
</dbReference>
<evidence type="ECO:0000256" key="3">
    <source>
        <dbReference type="ARBA" id="ARBA00022741"/>
    </source>
</evidence>
<dbReference type="PROSITE" id="PS50893">
    <property type="entry name" value="ABC_TRANSPORTER_2"/>
    <property type="match status" value="1"/>
</dbReference>
<dbReference type="InterPro" id="IPR015856">
    <property type="entry name" value="ABC_transpr_CbiO/EcfA_su"/>
</dbReference>
<dbReference type="AlphaFoldDB" id="A0A1F5YJH8"/>
<accession>A0A1F5YJH8</accession>
<dbReference type="GO" id="GO:0005524">
    <property type="term" value="F:ATP binding"/>
    <property type="evidence" value="ECO:0007669"/>
    <property type="project" value="UniProtKB-KW"/>
</dbReference>
<dbReference type="CDD" id="cd03225">
    <property type="entry name" value="ABC_cobalt_CbiO_domain1"/>
    <property type="match status" value="1"/>
</dbReference>
<comment type="similarity">
    <text evidence="1">Belongs to the ABC transporter superfamily.</text>
</comment>